<dbReference type="PANTHER" id="PTHR42899">
    <property type="entry name" value="SPERMATOGENESIS-ASSOCIATED PROTEIN 20"/>
    <property type="match status" value="1"/>
</dbReference>
<dbReference type="SUPFAM" id="SSF48208">
    <property type="entry name" value="Six-hairpin glycosidases"/>
    <property type="match status" value="1"/>
</dbReference>
<sequence length="675" mass="74015">MSSNLLAAETSPYLLQHKDNPVHWRPWGEAALKTARENDKPILLSVGYAACHWCHVMAHESFERAETARLMNDLFVNIKVDREERPDVDAIYQTALALLGEQGGWPLTMFLTPDGRPFWGGTYFPPEPRYGRPAFADILRQVAHVYHTDKDKVGKNVEALSDAMARMAKPEPGEGLSCAMVDEVAAGALRMVDPLTGGTAGAPKFPQPVFFRFLWRSAMRTRAPMLKLAVTLTLDEMAQGGIYDHLGGGFARYSTDAQWLVPHFEKMLYDNALLVDLLTEVWQTTQSPLYAQRVRETIAWALNEMRVEYPDDGSFAFASAFDADSEGEEGKYYVWSRAEIEAVLGDAADPFCRIYDVRRGGNWEGMTILNRTASARASLSVDEAALAAARNRLLTVRCERVPPGRDGKVLADWNGMMIAGLTRAAVVFDEPAWLTAAQQVFAFVSRHMQVDGRLRHTWCAGMARHPAVIEDYAALSAAALALYEATGEADYLTAARTWVDVADRHYWDESGDGYHQTADDTLDVINRPKVVADHAVPSGNGVMVDVLARLFLLTGEDAYRARAERLIRLFSSDKIQYLLSIPGLLTGWETLERGLQVVVIGAADDPAARTLCRTAAVQPLAAITRLAPGAALPTGHPAHGKTAVNGQPTAYVCQSGTCSLALTDASALRSALMTG</sequence>
<dbReference type="PANTHER" id="PTHR42899:SF1">
    <property type="entry name" value="SPERMATOGENESIS-ASSOCIATED PROTEIN 20"/>
    <property type="match status" value="1"/>
</dbReference>
<dbReference type="GO" id="GO:0005975">
    <property type="term" value="P:carbohydrate metabolic process"/>
    <property type="evidence" value="ECO:0007669"/>
    <property type="project" value="InterPro"/>
</dbReference>
<dbReference type="InterPro" id="IPR005198">
    <property type="entry name" value="Glyco_hydro_76"/>
</dbReference>
<feature type="domain" description="Spermatogenesis-associated protein 20-like TRX" evidence="1">
    <location>
        <begin position="4"/>
        <end position="164"/>
    </location>
</feature>
<dbReference type="EMBL" id="UIDG01000031">
    <property type="protein sequence ID" value="SUS04323.1"/>
    <property type="molecule type" value="Genomic_DNA"/>
</dbReference>
<evidence type="ECO:0000259" key="1">
    <source>
        <dbReference type="Pfam" id="PF03190"/>
    </source>
</evidence>
<dbReference type="Pfam" id="PF03190">
    <property type="entry name" value="Thioredox_DsbH"/>
    <property type="match status" value="1"/>
</dbReference>
<dbReference type="Pfam" id="PF03663">
    <property type="entry name" value="Glyco_hydro_76"/>
    <property type="match status" value="1"/>
</dbReference>
<proteinExistence type="predicted"/>
<gene>
    <name evidence="2" type="ORF">DF3PB_1260003</name>
</gene>
<dbReference type="InterPro" id="IPR036249">
    <property type="entry name" value="Thioredoxin-like_sf"/>
</dbReference>
<dbReference type="AlphaFoldDB" id="A0A380TAT4"/>
<dbReference type="InterPro" id="IPR024705">
    <property type="entry name" value="Ssp411"/>
</dbReference>
<organism evidence="2">
    <name type="scientific">metagenome</name>
    <dbReference type="NCBI Taxonomy" id="256318"/>
    <lineage>
        <taxon>unclassified sequences</taxon>
        <taxon>metagenomes</taxon>
    </lineage>
</organism>
<evidence type="ECO:0000313" key="2">
    <source>
        <dbReference type="EMBL" id="SUS04323.1"/>
    </source>
</evidence>
<dbReference type="InterPro" id="IPR004879">
    <property type="entry name" value="Ssp411-like_TRX"/>
</dbReference>
<name>A0A380TAT4_9ZZZZ</name>
<dbReference type="Gene3D" id="3.40.30.10">
    <property type="entry name" value="Glutaredoxin"/>
    <property type="match status" value="1"/>
</dbReference>
<dbReference type="PIRSF" id="PIRSF006402">
    <property type="entry name" value="UCP006402_thioredoxin"/>
    <property type="match status" value="1"/>
</dbReference>
<reference evidence="2" key="1">
    <citation type="submission" date="2018-07" db="EMBL/GenBank/DDBJ databases">
        <authorList>
            <person name="Quirk P.G."/>
            <person name="Krulwich T.A."/>
        </authorList>
    </citation>
    <scope>NUCLEOTIDE SEQUENCE</scope>
</reference>
<dbReference type="Gene3D" id="1.50.10.20">
    <property type="match status" value="1"/>
</dbReference>
<accession>A0A380TAT4</accession>
<dbReference type="InterPro" id="IPR008928">
    <property type="entry name" value="6-hairpin_glycosidase_sf"/>
</dbReference>
<protein>
    <recommendedName>
        <fullName evidence="1">Spermatogenesis-associated protein 20-like TRX domain-containing protein</fullName>
    </recommendedName>
</protein>
<dbReference type="CDD" id="cd02955">
    <property type="entry name" value="SSP411"/>
    <property type="match status" value="1"/>
</dbReference>
<dbReference type="SUPFAM" id="SSF52833">
    <property type="entry name" value="Thioredoxin-like"/>
    <property type="match status" value="1"/>
</dbReference>